<comment type="similarity">
    <text evidence="1">Belongs to the short-chain dehydrogenases/reductases (SDR) family.</text>
</comment>
<evidence type="ECO:0000313" key="4">
    <source>
        <dbReference type="Proteomes" id="UP000445000"/>
    </source>
</evidence>
<organism evidence="3 4">
    <name type="scientific">Steroidobacter agaridevorans</name>
    <dbReference type="NCBI Taxonomy" id="2695856"/>
    <lineage>
        <taxon>Bacteria</taxon>
        <taxon>Pseudomonadati</taxon>
        <taxon>Pseudomonadota</taxon>
        <taxon>Gammaproteobacteria</taxon>
        <taxon>Steroidobacterales</taxon>
        <taxon>Steroidobacteraceae</taxon>
        <taxon>Steroidobacter</taxon>
    </lineage>
</organism>
<dbReference type="PRINTS" id="PR00081">
    <property type="entry name" value="GDHRDH"/>
</dbReference>
<dbReference type="InterPro" id="IPR002347">
    <property type="entry name" value="SDR_fam"/>
</dbReference>
<protein>
    <submittedName>
        <fullName evidence="3">Dehydrogenase</fullName>
    </submittedName>
</protein>
<comment type="caution">
    <text evidence="3">The sequence shown here is derived from an EMBL/GenBank/DDBJ whole genome shotgun (WGS) entry which is preliminary data.</text>
</comment>
<accession>A0A829Y6E8</accession>
<evidence type="ECO:0000313" key="3">
    <source>
        <dbReference type="EMBL" id="GFE78498.1"/>
    </source>
</evidence>
<reference evidence="4" key="1">
    <citation type="submission" date="2020-01" db="EMBL/GenBank/DDBJ databases">
        <title>'Steroidobacter agaridevorans' sp. nov., agar-degrading bacteria isolated from rhizosphere soils.</title>
        <authorList>
            <person name="Ikenaga M."/>
            <person name="Kataoka M."/>
            <person name="Murouchi A."/>
            <person name="Katsuragi S."/>
            <person name="Sakai M."/>
        </authorList>
    </citation>
    <scope>NUCLEOTIDE SEQUENCE [LARGE SCALE GENOMIC DNA]</scope>
    <source>
        <strain evidence="4">YU21-B</strain>
    </source>
</reference>
<dbReference type="PANTHER" id="PTHR43943">
    <property type="entry name" value="DEHYDROGENASE/REDUCTASE (SDR FAMILY) MEMBER 4"/>
    <property type="match status" value="1"/>
</dbReference>
<proteinExistence type="inferred from homology"/>
<dbReference type="AlphaFoldDB" id="A0A829Y6E8"/>
<dbReference type="Gene3D" id="3.40.50.720">
    <property type="entry name" value="NAD(P)-binding Rossmann-like Domain"/>
    <property type="match status" value="1"/>
</dbReference>
<dbReference type="SUPFAM" id="SSF51735">
    <property type="entry name" value="NAD(P)-binding Rossmann-fold domains"/>
    <property type="match status" value="1"/>
</dbReference>
<dbReference type="InterPro" id="IPR057326">
    <property type="entry name" value="KR_dom"/>
</dbReference>
<sequence>MTSTLFDLTGKVAVITGSSRGIGRAIAERMAEHGAKVVVSSRKLDACEEVVKAIKDKGGEAISLACNINRKEDMQKLVDDTIKQWGGIDVLVCNAAVNPYYGPSIDMPDDAYDKVMNSNVRSNFWLCNMVLPQMAQRGGGSVIIISSIAGILGSPTLGVYGLSKAADMALARNLCAEWGPKNIRANCIAPGLIRTDFAKALWDDPKVYEQTVKVYPLRRIGEPDEIAGAAVFLAGPSGSFMTGQTIVIDGGGVVGRGG</sequence>
<feature type="domain" description="Ketoreductase" evidence="2">
    <location>
        <begin position="11"/>
        <end position="196"/>
    </location>
</feature>
<dbReference type="FunFam" id="3.40.50.720:FF:000084">
    <property type="entry name" value="Short-chain dehydrogenase reductase"/>
    <property type="match status" value="1"/>
</dbReference>
<name>A0A829Y6E8_9GAMM</name>
<dbReference type="NCBIfam" id="NF005559">
    <property type="entry name" value="PRK07231.1"/>
    <property type="match status" value="1"/>
</dbReference>
<dbReference type="SMART" id="SM00822">
    <property type="entry name" value="PKS_KR"/>
    <property type="match status" value="1"/>
</dbReference>
<evidence type="ECO:0000256" key="1">
    <source>
        <dbReference type="ARBA" id="ARBA00006484"/>
    </source>
</evidence>
<dbReference type="RefSeq" id="WP_161810393.1">
    <property type="nucleotide sequence ID" value="NZ_BLJN01000001.1"/>
</dbReference>
<gene>
    <name evidence="3" type="ORF">GCM10011487_04980</name>
</gene>
<evidence type="ECO:0000259" key="2">
    <source>
        <dbReference type="SMART" id="SM00822"/>
    </source>
</evidence>
<dbReference type="Proteomes" id="UP000445000">
    <property type="component" value="Unassembled WGS sequence"/>
</dbReference>
<dbReference type="EMBL" id="BLJN01000001">
    <property type="protein sequence ID" value="GFE78498.1"/>
    <property type="molecule type" value="Genomic_DNA"/>
</dbReference>
<dbReference type="InterPro" id="IPR036291">
    <property type="entry name" value="NAD(P)-bd_dom_sf"/>
</dbReference>
<dbReference type="Pfam" id="PF13561">
    <property type="entry name" value="adh_short_C2"/>
    <property type="match status" value="1"/>
</dbReference>
<dbReference type="PRINTS" id="PR00080">
    <property type="entry name" value="SDRFAMILY"/>
</dbReference>
<dbReference type="PANTHER" id="PTHR43943:SF2">
    <property type="entry name" value="DEHYDROGENASE_REDUCTASE 4"/>
    <property type="match status" value="1"/>
</dbReference>
<keyword evidence="4" id="KW-1185">Reference proteome</keyword>